<dbReference type="Proteomes" id="UP000005237">
    <property type="component" value="Unassembled WGS sequence"/>
</dbReference>
<feature type="region of interest" description="Disordered" evidence="8">
    <location>
        <begin position="540"/>
        <end position="564"/>
    </location>
</feature>
<feature type="region of interest" description="Disordered" evidence="8">
    <location>
        <begin position="19"/>
        <end position="41"/>
    </location>
</feature>
<dbReference type="Gene3D" id="1.10.287.630">
    <property type="entry name" value="Helix hairpin bin"/>
    <property type="match status" value="1"/>
</dbReference>
<evidence type="ECO:0000256" key="4">
    <source>
        <dbReference type="ARBA" id="ARBA00022989"/>
    </source>
</evidence>
<dbReference type="GO" id="GO:0017071">
    <property type="term" value="C:intracellular cyclic nucleotide activated cation channel complex"/>
    <property type="evidence" value="ECO:0007669"/>
    <property type="project" value="TreeGrafter"/>
</dbReference>
<proteinExistence type="predicted"/>
<comment type="subcellular location">
    <subcellularLocation>
        <location evidence="1">Membrane</location>
        <topology evidence="1">Multi-pass membrane protein</topology>
    </subcellularLocation>
</comment>
<dbReference type="PANTHER" id="PTHR45638">
    <property type="entry name" value="CYCLIC NUCLEOTIDE-GATED CATION CHANNEL SUBUNIT A"/>
    <property type="match status" value="1"/>
</dbReference>
<dbReference type="InterPro" id="IPR014710">
    <property type="entry name" value="RmlC-like_jellyroll"/>
</dbReference>
<dbReference type="GO" id="GO:0030553">
    <property type="term" value="F:cGMP binding"/>
    <property type="evidence" value="ECO:0007669"/>
    <property type="project" value="TreeGrafter"/>
</dbReference>
<keyword evidence="6 9" id="KW-0472">Membrane</keyword>
<evidence type="ECO:0000259" key="10">
    <source>
        <dbReference type="PROSITE" id="PS50042"/>
    </source>
</evidence>
<evidence type="ECO:0000256" key="2">
    <source>
        <dbReference type="ARBA" id="ARBA00022448"/>
    </source>
</evidence>
<feature type="transmembrane region" description="Helical" evidence="9">
    <location>
        <begin position="155"/>
        <end position="178"/>
    </location>
</feature>
<keyword evidence="12" id="KW-1185">Reference proteome</keyword>
<feature type="compositionally biased region" description="Polar residues" evidence="8">
    <location>
        <begin position="805"/>
        <end position="828"/>
    </location>
</feature>
<organism evidence="11 12">
    <name type="scientific">Caenorhabditis japonica</name>
    <dbReference type="NCBI Taxonomy" id="281687"/>
    <lineage>
        <taxon>Eukaryota</taxon>
        <taxon>Metazoa</taxon>
        <taxon>Ecdysozoa</taxon>
        <taxon>Nematoda</taxon>
        <taxon>Chromadorea</taxon>
        <taxon>Rhabditida</taxon>
        <taxon>Rhabditina</taxon>
        <taxon>Rhabditomorpha</taxon>
        <taxon>Rhabditoidea</taxon>
        <taxon>Rhabditidae</taxon>
        <taxon>Peloderinae</taxon>
        <taxon>Caenorhabditis</taxon>
    </lineage>
</organism>
<keyword evidence="7" id="KW-1071">Ligand-gated ion channel</keyword>
<feature type="compositionally biased region" description="Polar residues" evidence="8">
    <location>
        <begin position="842"/>
        <end position="856"/>
    </location>
</feature>
<dbReference type="InterPro" id="IPR018490">
    <property type="entry name" value="cNMP-bd_dom_sf"/>
</dbReference>
<keyword evidence="4 9" id="KW-1133">Transmembrane helix</keyword>
<evidence type="ECO:0000256" key="6">
    <source>
        <dbReference type="ARBA" id="ARBA00023136"/>
    </source>
</evidence>
<dbReference type="CDD" id="cd00038">
    <property type="entry name" value="CAP_ED"/>
    <property type="match status" value="1"/>
</dbReference>
<dbReference type="Gene3D" id="1.10.287.70">
    <property type="match status" value="1"/>
</dbReference>
<dbReference type="EnsemblMetazoa" id="CJA11800a.1">
    <property type="protein sequence ID" value="CJA11800a.1"/>
    <property type="gene ID" value="WBGene00131004"/>
</dbReference>
<feature type="compositionally biased region" description="Polar residues" evidence="8">
    <location>
        <begin position="545"/>
        <end position="564"/>
    </location>
</feature>
<reference evidence="11" key="2">
    <citation type="submission" date="2022-06" db="UniProtKB">
        <authorList>
            <consortium name="EnsemblMetazoa"/>
        </authorList>
    </citation>
    <scope>IDENTIFICATION</scope>
    <source>
        <strain evidence="11">DF5081</strain>
    </source>
</reference>
<keyword evidence="3 9" id="KW-0812">Transmembrane</keyword>
<dbReference type="GO" id="GO:0005886">
    <property type="term" value="C:plasma membrane"/>
    <property type="evidence" value="ECO:0007669"/>
    <property type="project" value="TreeGrafter"/>
</dbReference>
<dbReference type="SUPFAM" id="SSF51206">
    <property type="entry name" value="cAMP-binding domain-like"/>
    <property type="match status" value="1"/>
</dbReference>
<dbReference type="PROSITE" id="PS50042">
    <property type="entry name" value="CNMP_BINDING_3"/>
    <property type="match status" value="1"/>
</dbReference>
<feature type="region of interest" description="Disordered" evidence="8">
    <location>
        <begin position="804"/>
        <end position="856"/>
    </location>
</feature>
<dbReference type="Pfam" id="PF00027">
    <property type="entry name" value="cNMP_binding"/>
    <property type="match status" value="1"/>
</dbReference>
<dbReference type="SUPFAM" id="SSF81324">
    <property type="entry name" value="Voltage-gated potassium channels"/>
    <property type="match status" value="1"/>
</dbReference>
<sequence>MYNRRLILSPIPIRAAVRPTSGLTQNGRRSGRKEKIKKLDLNKGKVREPWQNANNNAANGTSQKSFADVVNTFIFLKTLVTSYNHESRESEPERDLTITNAIDNTIVSVDDQRAILGSQEAFQSHPTGLEILKEFLNDNYRRIIFFTVNKSSTFFYYWSSLISVGILYNMFAMVIFIFDDVQQGYFTLWMGLNIFFDVCFALDCVVGSRITFVSDGNEVRQTGRTFKNYRQSTRFKWDLLSLAPVDLILIIYAHVSLIRVIRMAKAYRLYEFVVLTEKRTDFPHFMKILFLTTSCAVLFHWNACVYFLFSLFEGLSEDDANAFGFSYYKVFDPRFPTCEPLVDERCWYPENTDVLDLRDERHKYMYDMYAFWEEKYTLLSMGNFSREYSMTIYWSSLTITKCGQQPWPSTSPQNSLEIFDTLIGVLVFATIIGSVGNVVTQMSQNVNDFREMMDGIKFYMKYREVQAAIQDRVLACFLYLNAQNQLYDEQDFPIVRFADFKYAICVIMVPWHRVFRYRHPNYPFIHWKNQVTNSLAVSANRPRKGTTTQEGGANRQGNFTRSSNHIADQREDSSLIQIPKSHILSEQADVFRSADAPDISDVSDQFKKRTSNSVERIEIRHTRVRLDLPFTHLSRFSYDTKTQKFTFLRTRRSHLCGRTSTNVWFSPGSFSSQVQIIFERHPYWFIAKYRTVERVLSEPQPFMELGRDYDITKKNPVMANGLMRPVLIRTQQIIPLQLARGIRLGHHRQRFMRLTDALSQGWMVHPVAKEVLPWKDSWHEMLRAGRKLAPSTLTTATTPLRSLAQRQSFNTSSHLATGNRSSSTTAAASQVLIRGPKRRVSSPGTTNGPNYSNLTLDNDRTSGCCEPIRTPHQHGQCQSDGAANIAWNLHSVTLKGVALFDKCDSRFLQEVVLLVKQQVYSPNDYLCRKNEKAKEMFIVKKGTLSVIDDDTGIELDQLKEGSTFGELSIVHVKGNLLGDRRSVSLRSLGFSDVYVLHQDDVSKLLQEYPEDRALLLNNGSVHDCSGLSGRSCT</sequence>
<protein>
    <submittedName>
        <fullName evidence="11">Cyclic nucleotide-binding domain-containing protein</fullName>
    </submittedName>
</protein>
<evidence type="ECO:0000313" key="11">
    <source>
        <dbReference type="EnsemblMetazoa" id="CJA11800a.1"/>
    </source>
</evidence>
<name>A0A8R1DVD2_CAEJA</name>
<feature type="transmembrane region" description="Helical" evidence="9">
    <location>
        <begin position="239"/>
        <end position="261"/>
    </location>
</feature>
<dbReference type="GO" id="GO:0005222">
    <property type="term" value="F:intracellularly cAMP-activated cation channel activity"/>
    <property type="evidence" value="ECO:0007669"/>
    <property type="project" value="TreeGrafter"/>
</dbReference>
<feature type="transmembrane region" description="Helical" evidence="9">
    <location>
        <begin position="288"/>
        <end position="309"/>
    </location>
</feature>
<evidence type="ECO:0000256" key="5">
    <source>
        <dbReference type="ARBA" id="ARBA00023065"/>
    </source>
</evidence>
<dbReference type="AlphaFoldDB" id="A0A8R1DVD2"/>
<feature type="transmembrane region" description="Helical" evidence="9">
    <location>
        <begin position="185"/>
        <end position="210"/>
    </location>
</feature>
<evidence type="ECO:0000256" key="1">
    <source>
        <dbReference type="ARBA" id="ARBA00004141"/>
    </source>
</evidence>
<dbReference type="SMART" id="SM00100">
    <property type="entry name" value="cNMP"/>
    <property type="match status" value="1"/>
</dbReference>
<evidence type="ECO:0000256" key="7">
    <source>
        <dbReference type="ARBA" id="ARBA00023286"/>
    </source>
</evidence>
<evidence type="ECO:0000313" key="12">
    <source>
        <dbReference type="Proteomes" id="UP000005237"/>
    </source>
</evidence>
<evidence type="ECO:0000256" key="8">
    <source>
        <dbReference type="SAM" id="MobiDB-lite"/>
    </source>
</evidence>
<keyword evidence="2" id="KW-0813">Transport</keyword>
<dbReference type="Pfam" id="PF00520">
    <property type="entry name" value="Ion_trans"/>
    <property type="match status" value="1"/>
</dbReference>
<dbReference type="InterPro" id="IPR000595">
    <property type="entry name" value="cNMP-bd_dom"/>
</dbReference>
<evidence type="ECO:0000256" key="9">
    <source>
        <dbReference type="SAM" id="Phobius"/>
    </source>
</evidence>
<dbReference type="FunFam" id="2.60.120.10:FF:000020">
    <property type="entry name" value="Cyclic nucleotide-gated channel beta 3"/>
    <property type="match status" value="1"/>
</dbReference>
<accession>A0A8R1DVD2</accession>
<evidence type="ECO:0000256" key="3">
    <source>
        <dbReference type="ARBA" id="ARBA00022692"/>
    </source>
</evidence>
<feature type="domain" description="Cyclic nucleotide-binding" evidence="10">
    <location>
        <begin position="899"/>
        <end position="1005"/>
    </location>
</feature>
<dbReference type="GO" id="GO:0044877">
    <property type="term" value="F:protein-containing complex binding"/>
    <property type="evidence" value="ECO:0007669"/>
    <property type="project" value="TreeGrafter"/>
</dbReference>
<dbReference type="GO" id="GO:0005223">
    <property type="term" value="F:intracellularly cGMP-activated cation channel activity"/>
    <property type="evidence" value="ECO:0007669"/>
    <property type="project" value="TreeGrafter"/>
</dbReference>
<keyword evidence="5" id="KW-0406">Ion transport</keyword>
<dbReference type="InterPro" id="IPR050866">
    <property type="entry name" value="CNG_cation_channel"/>
</dbReference>
<dbReference type="Gene3D" id="2.60.120.10">
    <property type="entry name" value="Jelly Rolls"/>
    <property type="match status" value="1"/>
</dbReference>
<keyword evidence="7" id="KW-0407">Ion channel</keyword>
<dbReference type="PANTHER" id="PTHR45638:SF10">
    <property type="entry name" value="CYCLIC NUCLEOTIDE-BINDING DOMAIN-CONTAINING PROTEIN"/>
    <property type="match status" value="1"/>
</dbReference>
<dbReference type="InterPro" id="IPR005821">
    <property type="entry name" value="Ion_trans_dom"/>
</dbReference>
<reference evidence="12" key="1">
    <citation type="submission" date="2010-08" db="EMBL/GenBank/DDBJ databases">
        <authorList>
            <consortium name="Caenorhabditis japonica Sequencing Consortium"/>
            <person name="Wilson R.K."/>
        </authorList>
    </citation>
    <scope>NUCLEOTIDE SEQUENCE [LARGE SCALE GENOMIC DNA]</scope>
    <source>
        <strain evidence="12">DF5081</strain>
    </source>
</reference>